<keyword evidence="1" id="KW-0472">Membrane</keyword>
<name>A0A917ABA5_9RHOB</name>
<sequence>MRSEDGAVTVESILWVLFFFTVFVSILDICVYFTKHGWAIRALHQENRKYIVGEYTSCSKLEAELGDRVRLLSPSATVKCEKIPHAETDLRISQVTMTLIGRELGLGMWTFFVDGVSVQTSGIQVIEHPDNAADDSQGTS</sequence>
<dbReference type="AlphaFoldDB" id="A0A917ABA5"/>
<dbReference type="Proteomes" id="UP000606730">
    <property type="component" value="Unassembled WGS sequence"/>
</dbReference>
<evidence type="ECO:0000256" key="1">
    <source>
        <dbReference type="SAM" id="Phobius"/>
    </source>
</evidence>
<protein>
    <submittedName>
        <fullName evidence="2">Uncharacterized protein</fullName>
    </submittedName>
</protein>
<dbReference type="EMBL" id="BMKN01000001">
    <property type="protein sequence ID" value="GGE38535.1"/>
    <property type="molecule type" value="Genomic_DNA"/>
</dbReference>
<keyword evidence="1" id="KW-1133">Transmembrane helix</keyword>
<organism evidence="2 3">
    <name type="scientific">Actibacterium pelagium</name>
    <dbReference type="NCBI Taxonomy" id="2029103"/>
    <lineage>
        <taxon>Bacteria</taxon>
        <taxon>Pseudomonadati</taxon>
        <taxon>Pseudomonadota</taxon>
        <taxon>Alphaproteobacteria</taxon>
        <taxon>Rhodobacterales</taxon>
        <taxon>Roseobacteraceae</taxon>
        <taxon>Actibacterium</taxon>
    </lineage>
</organism>
<proteinExistence type="predicted"/>
<comment type="caution">
    <text evidence="2">The sequence shown here is derived from an EMBL/GenBank/DDBJ whole genome shotgun (WGS) entry which is preliminary data.</text>
</comment>
<reference evidence="2" key="1">
    <citation type="journal article" date="2014" name="Int. J. Syst. Evol. Microbiol.">
        <title>Complete genome sequence of Corynebacterium casei LMG S-19264T (=DSM 44701T), isolated from a smear-ripened cheese.</title>
        <authorList>
            <consortium name="US DOE Joint Genome Institute (JGI-PGF)"/>
            <person name="Walter F."/>
            <person name="Albersmeier A."/>
            <person name="Kalinowski J."/>
            <person name="Ruckert C."/>
        </authorList>
    </citation>
    <scope>NUCLEOTIDE SEQUENCE</scope>
    <source>
        <strain evidence="2">CGMCC 1.16012</strain>
    </source>
</reference>
<feature type="transmembrane region" description="Helical" evidence="1">
    <location>
        <begin position="12"/>
        <end position="33"/>
    </location>
</feature>
<gene>
    <name evidence="2" type="ORF">GCM10011517_02910</name>
</gene>
<evidence type="ECO:0000313" key="2">
    <source>
        <dbReference type="EMBL" id="GGE38535.1"/>
    </source>
</evidence>
<accession>A0A917ABA5</accession>
<keyword evidence="3" id="KW-1185">Reference proteome</keyword>
<evidence type="ECO:0000313" key="3">
    <source>
        <dbReference type="Proteomes" id="UP000606730"/>
    </source>
</evidence>
<reference evidence="2" key="2">
    <citation type="submission" date="2020-09" db="EMBL/GenBank/DDBJ databases">
        <authorList>
            <person name="Sun Q."/>
            <person name="Zhou Y."/>
        </authorList>
    </citation>
    <scope>NUCLEOTIDE SEQUENCE</scope>
    <source>
        <strain evidence="2">CGMCC 1.16012</strain>
    </source>
</reference>
<keyword evidence="1" id="KW-0812">Transmembrane</keyword>